<name>A0A6C0GG34_9BACT</name>
<keyword evidence="1" id="KW-0805">Transcription regulation</keyword>
<evidence type="ECO:0000313" key="5">
    <source>
        <dbReference type="EMBL" id="QHT66640.1"/>
    </source>
</evidence>
<proteinExistence type="predicted"/>
<dbReference type="EMBL" id="CP048222">
    <property type="protein sequence ID" value="QHT66640.1"/>
    <property type="molecule type" value="Genomic_DNA"/>
</dbReference>
<gene>
    <name evidence="5" type="ORF">GXP67_08210</name>
</gene>
<dbReference type="AlphaFoldDB" id="A0A6C0GG34"/>
<dbReference type="InterPro" id="IPR046532">
    <property type="entry name" value="DUF6597"/>
</dbReference>
<evidence type="ECO:0000259" key="4">
    <source>
        <dbReference type="PROSITE" id="PS01124"/>
    </source>
</evidence>
<evidence type="ECO:0000256" key="3">
    <source>
        <dbReference type="ARBA" id="ARBA00023163"/>
    </source>
</evidence>
<evidence type="ECO:0000256" key="1">
    <source>
        <dbReference type="ARBA" id="ARBA00023015"/>
    </source>
</evidence>
<dbReference type="GO" id="GO:0003700">
    <property type="term" value="F:DNA-binding transcription factor activity"/>
    <property type="evidence" value="ECO:0007669"/>
    <property type="project" value="InterPro"/>
</dbReference>
<dbReference type="SUPFAM" id="SSF46689">
    <property type="entry name" value="Homeodomain-like"/>
    <property type="match status" value="1"/>
</dbReference>
<reference evidence="5 6" key="1">
    <citation type="submission" date="2020-01" db="EMBL/GenBank/DDBJ databases">
        <authorList>
            <person name="Kim M.K."/>
        </authorList>
    </citation>
    <scope>NUCLEOTIDE SEQUENCE [LARGE SCALE GENOMIC DNA]</scope>
    <source>
        <strain evidence="5 6">172606-1</strain>
    </source>
</reference>
<evidence type="ECO:0000313" key="6">
    <source>
        <dbReference type="Proteomes" id="UP000480178"/>
    </source>
</evidence>
<dbReference type="PANTHER" id="PTHR43280:SF2">
    <property type="entry name" value="HTH-TYPE TRANSCRIPTIONAL REGULATOR EXSA"/>
    <property type="match status" value="1"/>
</dbReference>
<dbReference type="PANTHER" id="PTHR43280">
    <property type="entry name" value="ARAC-FAMILY TRANSCRIPTIONAL REGULATOR"/>
    <property type="match status" value="1"/>
</dbReference>
<keyword evidence="3" id="KW-0804">Transcription</keyword>
<dbReference type="InterPro" id="IPR009057">
    <property type="entry name" value="Homeodomain-like_sf"/>
</dbReference>
<dbReference type="Proteomes" id="UP000480178">
    <property type="component" value="Chromosome"/>
</dbReference>
<dbReference type="KEGG" id="rhoz:GXP67_08210"/>
<dbReference type="Pfam" id="PF20240">
    <property type="entry name" value="DUF6597"/>
    <property type="match status" value="1"/>
</dbReference>
<dbReference type="RefSeq" id="WP_162442694.1">
    <property type="nucleotide sequence ID" value="NZ_CP048222.1"/>
</dbReference>
<dbReference type="SMART" id="SM00342">
    <property type="entry name" value="HTH_ARAC"/>
    <property type="match status" value="1"/>
</dbReference>
<dbReference type="InterPro" id="IPR018060">
    <property type="entry name" value="HTH_AraC"/>
</dbReference>
<accession>A0A6C0GG34</accession>
<dbReference type="PROSITE" id="PS01124">
    <property type="entry name" value="HTH_ARAC_FAMILY_2"/>
    <property type="match status" value="1"/>
</dbReference>
<keyword evidence="6" id="KW-1185">Reference proteome</keyword>
<keyword evidence="2" id="KW-0238">DNA-binding</keyword>
<dbReference type="Pfam" id="PF12833">
    <property type="entry name" value="HTH_18"/>
    <property type="match status" value="1"/>
</dbReference>
<feature type="domain" description="HTH araC/xylS-type" evidence="4">
    <location>
        <begin position="157"/>
        <end position="255"/>
    </location>
</feature>
<dbReference type="GO" id="GO:0043565">
    <property type="term" value="F:sequence-specific DNA binding"/>
    <property type="evidence" value="ECO:0007669"/>
    <property type="project" value="InterPro"/>
</dbReference>
<evidence type="ECO:0000256" key="2">
    <source>
        <dbReference type="ARBA" id="ARBA00023125"/>
    </source>
</evidence>
<protein>
    <submittedName>
        <fullName evidence="5">Helix-turn-helix transcriptional regulator</fullName>
    </submittedName>
</protein>
<organism evidence="5 6">
    <name type="scientific">Rhodocytophaga rosea</name>
    <dbReference type="NCBI Taxonomy" id="2704465"/>
    <lineage>
        <taxon>Bacteria</taxon>
        <taxon>Pseudomonadati</taxon>
        <taxon>Bacteroidota</taxon>
        <taxon>Cytophagia</taxon>
        <taxon>Cytophagales</taxon>
        <taxon>Rhodocytophagaceae</taxon>
        <taxon>Rhodocytophaga</taxon>
    </lineage>
</organism>
<sequence>MNTNFYIPPSAHLQDVIHSIWQVEQITSFQTEYIIPKGVIEVIFNFSSGVPIPAQLQGKQYTLSQCFINGFNTAPVQLQLPEHHVFFGVVFQPMAIKKIFKTPASEFSDIAVDVTGLDPSFHSLWHQLAEQDHFNNRVAVLCQWMERKLFDWQPQEKLINQFLYASNQHDLPVKVLADTICYSPRHLSRKLVETTGMNTEEILLYKKYLHALHLMHHTNLSLTEISYQSHFSDQSHFIKSFKAYTHMTPGEYKQNKGLVKGHLYEDVR</sequence>
<dbReference type="Gene3D" id="1.10.10.60">
    <property type="entry name" value="Homeodomain-like"/>
    <property type="match status" value="1"/>
</dbReference>